<proteinExistence type="predicted"/>
<dbReference type="InterPro" id="IPR036034">
    <property type="entry name" value="PDZ_sf"/>
</dbReference>
<keyword evidence="4" id="KW-1185">Reference proteome</keyword>
<feature type="compositionally biased region" description="Acidic residues" evidence="1">
    <location>
        <begin position="556"/>
        <end position="585"/>
    </location>
</feature>
<accession>A0A6G0WXC5</accession>
<feature type="compositionally biased region" description="Low complexity" evidence="1">
    <location>
        <begin position="403"/>
        <end position="423"/>
    </location>
</feature>
<evidence type="ECO:0000259" key="2">
    <source>
        <dbReference type="SMART" id="SM00228"/>
    </source>
</evidence>
<sequence>MSKPKPKPLQAWAEQMIMTYQLTPLEEDEYFVQWETGRLGVNISEDKETELPFVSKITDATSPLAAAMEVGDFLLCVNELRAEENTFNNFLRLLTTKQKPVLLRFRRATMANRTRILMSQEAKIQETKALDARSQQPQRKQSKEEAKPTLRPTSSSDGGNSRNKPRPMPVDTSASQMEEELLTPPLPDRRKASPAQNDKPPVRRTSPPMSYDNVPNPRSPVPNSFVFSWVDGPLGVYFGEDEMTQLPVVTRTLPHASPLITSNVKIGDVLISANGLLSSEHPFSDFFAALQKMSKPIALVFVPPPSSSPPPVQKNQPAPQTSPVSHHPAPLNRQTSPHAHHNTPQPPQTPPLARQMSPHAATPQPPQTPPFARQMSPHANAQQQPQTPPLAHQPSPQPHLSAPLQRQPSPQQLQTSPRQYQAPPQQPQTPPLPGAATPLVRQTTPQQHQTSAQQNTQHTRQSTPPQPSTPPHQPQPPSKASFHPETGPSVVHTKSPDTDTDSDDEDARQMYNNLEQLDDEDNGKVKEAVISKTDDPVTVPDELPFTPTEEESKTSEEEEEEDESAVITDADLDLDLEEPSEESDEALMPKLEFPPRTHSRRSDDKDKPSTTSNSSSSSSSSAPLRSSGSSSSSNERLGGRRRSGGKKRNGSAPISRLPKLNELEEQTIPLVEPNSVNMKLTVRGRLKSQRTSKSDTPDSSLYLVKWKENKSIGVQLRECRLAKGVYPMVVLVCREPCCESLRHVNIGDLLLEINGRDTAMMGVKKTIAFVKTCTKTALLKFKRGPGISVTRVSA</sequence>
<dbReference type="InterPro" id="IPR001478">
    <property type="entry name" value="PDZ"/>
</dbReference>
<evidence type="ECO:0000256" key="1">
    <source>
        <dbReference type="SAM" id="MobiDB-lite"/>
    </source>
</evidence>
<dbReference type="Proteomes" id="UP000481153">
    <property type="component" value="Unassembled WGS sequence"/>
</dbReference>
<protein>
    <recommendedName>
        <fullName evidence="2">PDZ domain-containing protein</fullName>
    </recommendedName>
</protein>
<comment type="caution">
    <text evidence="3">The sequence shown here is derived from an EMBL/GenBank/DDBJ whole genome shotgun (WGS) entry which is preliminary data.</text>
</comment>
<evidence type="ECO:0000313" key="3">
    <source>
        <dbReference type="EMBL" id="KAF0732150.1"/>
    </source>
</evidence>
<dbReference type="AlphaFoldDB" id="A0A6G0WXC5"/>
<feature type="region of interest" description="Disordered" evidence="1">
    <location>
        <begin position="301"/>
        <end position="508"/>
    </location>
</feature>
<feature type="region of interest" description="Disordered" evidence="1">
    <location>
        <begin position="530"/>
        <end position="660"/>
    </location>
</feature>
<evidence type="ECO:0000313" key="4">
    <source>
        <dbReference type="Proteomes" id="UP000481153"/>
    </source>
</evidence>
<feature type="compositionally biased region" description="Low complexity" evidence="1">
    <location>
        <begin position="434"/>
        <end position="463"/>
    </location>
</feature>
<dbReference type="EMBL" id="VJMJ01000137">
    <property type="protein sequence ID" value="KAF0732150.1"/>
    <property type="molecule type" value="Genomic_DNA"/>
</dbReference>
<feature type="compositionally biased region" description="Pro residues" evidence="1">
    <location>
        <begin position="302"/>
        <end position="312"/>
    </location>
</feature>
<feature type="compositionally biased region" description="Low complexity" evidence="1">
    <location>
        <begin position="609"/>
        <end position="636"/>
    </location>
</feature>
<feature type="region of interest" description="Disordered" evidence="1">
    <location>
        <begin position="127"/>
        <end position="218"/>
    </location>
</feature>
<dbReference type="VEuPathDB" id="FungiDB:AeMF1_001092"/>
<gene>
    <name evidence="3" type="ORF">Ae201684_010800</name>
</gene>
<feature type="compositionally biased region" description="Pro residues" evidence="1">
    <location>
        <begin position="424"/>
        <end position="433"/>
    </location>
</feature>
<feature type="compositionally biased region" description="Basic residues" evidence="1">
    <location>
        <begin position="639"/>
        <end position="649"/>
    </location>
</feature>
<feature type="domain" description="PDZ" evidence="2">
    <location>
        <begin position="232"/>
        <end position="305"/>
    </location>
</feature>
<name>A0A6G0WXC5_9STRA</name>
<feature type="compositionally biased region" description="Pro residues" evidence="1">
    <location>
        <begin position="464"/>
        <end position="477"/>
    </location>
</feature>
<dbReference type="SUPFAM" id="SSF50156">
    <property type="entry name" value="PDZ domain-like"/>
    <property type="match status" value="2"/>
</dbReference>
<feature type="domain" description="PDZ" evidence="2">
    <location>
        <begin position="710"/>
        <end position="785"/>
    </location>
</feature>
<feature type="domain" description="PDZ" evidence="2">
    <location>
        <begin position="37"/>
        <end position="109"/>
    </location>
</feature>
<dbReference type="SMART" id="SM00228">
    <property type="entry name" value="PDZ"/>
    <property type="match status" value="3"/>
</dbReference>
<organism evidence="3 4">
    <name type="scientific">Aphanomyces euteiches</name>
    <dbReference type="NCBI Taxonomy" id="100861"/>
    <lineage>
        <taxon>Eukaryota</taxon>
        <taxon>Sar</taxon>
        <taxon>Stramenopiles</taxon>
        <taxon>Oomycota</taxon>
        <taxon>Saprolegniomycetes</taxon>
        <taxon>Saprolegniales</taxon>
        <taxon>Verrucalvaceae</taxon>
        <taxon>Aphanomyces</taxon>
    </lineage>
</organism>
<feature type="compositionally biased region" description="Polar residues" evidence="1">
    <location>
        <begin position="151"/>
        <end position="162"/>
    </location>
</feature>
<reference evidence="3 4" key="1">
    <citation type="submission" date="2019-07" db="EMBL/GenBank/DDBJ databases">
        <title>Genomics analysis of Aphanomyces spp. identifies a new class of oomycete effector associated with host adaptation.</title>
        <authorList>
            <person name="Gaulin E."/>
        </authorList>
    </citation>
    <scope>NUCLEOTIDE SEQUENCE [LARGE SCALE GENOMIC DNA]</scope>
    <source>
        <strain evidence="3 4">ATCC 201684</strain>
    </source>
</reference>
<feature type="compositionally biased region" description="Polar residues" evidence="1">
    <location>
        <begin position="313"/>
        <end position="324"/>
    </location>
</feature>